<evidence type="ECO:0000256" key="4">
    <source>
        <dbReference type="ARBA" id="ARBA00022692"/>
    </source>
</evidence>
<dbReference type="Gene3D" id="3.10.580.10">
    <property type="entry name" value="CBS-domain"/>
    <property type="match status" value="1"/>
</dbReference>
<evidence type="ECO:0000256" key="7">
    <source>
        <dbReference type="ARBA" id="ARBA00023122"/>
    </source>
</evidence>
<feature type="domain" description="CBS" evidence="12">
    <location>
        <begin position="217"/>
        <end position="278"/>
    </location>
</feature>
<evidence type="ECO:0000256" key="3">
    <source>
        <dbReference type="ARBA" id="ARBA00022475"/>
    </source>
</evidence>
<evidence type="ECO:0000256" key="2">
    <source>
        <dbReference type="ARBA" id="ARBA00006337"/>
    </source>
</evidence>
<dbReference type="InterPro" id="IPR046342">
    <property type="entry name" value="CBS_dom_sf"/>
</dbReference>
<dbReference type="InterPro" id="IPR016169">
    <property type="entry name" value="FAD-bd_PCMH_sub2"/>
</dbReference>
<feature type="domain" description="CNNM transmembrane" evidence="13">
    <location>
        <begin position="1"/>
        <end position="204"/>
    </location>
</feature>
<evidence type="ECO:0000256" key="1">
    <source>
        <dbReference type="ARBA" id="ARBA00004651"/>
    </source>
</evidence>
<proteinExistence type="inferred from homology"/>
<dbReference type="SMART" id="SM01091">
    <property type="entry name" value="CorC_HlyC"/>
    <property type="match status" value="1"/>
</dbReference>
<evidence type="ECO:0000256" key="11">
    <source>
        <dbReference type="SAM" id="Phobius"/>
    </source>
</evidence>
<reference evidence="14 15" key="1">
    <citation type="journal article" date="2009" name="Stand. Genomic Sci.">
        <title>Complete genome sequence of Cryptobacterium curtum type strain (12-3).</title>
        <authorList>
            <person name="Mavrommatis K."/>
            <person name="Pukall R."/>
            <person name="Rohde C."/>
            <person name="Chen F."/>
            <person name="Sims D."/>
            <person name="Brettin T."/>
            <person name="Kuske C."/>
            <person name="Detter J.C."/>
            <person name="Han C."/>
            <person name="Lapidus A."/>
            <person name="Copeland A."/>
            <person name="Glavina Del Rio T."/>
            <person name="Nolan M."/>
            <person name="Lucas S."/>
            <person name="Tice H."/>
            <person name="Cheng J.F."/>
            <person name="Bruce D."/>
            <person name="Goodwin L."/>
            <person name="Pitluck S."/>
            <person name="Ovchinnikova G."/>
            <person name="Pati A."/>
            <person name="Ivanova N."/>
            <person name="Chen A."/>
            <person name="Palaniappan K."/>
            <person name="Chain P."/>
            <person name="D'haeseleer P."/>
            <person name="Goker M."/>
            <person name="Bristow J."/>
            <person name="Eisen J.A."/>
            <person name="Markowitz V."/>
            <person name="Hugenholtz P."/>
            <person name="Rohde M."/>
            <person name="Klenk H.P."/>
            <person name="Kyrpides N.C."/>
        </authorList>
    </citation>
    <scope>NUCLEOTIDE SEQUENCE [LARGE SCALE GENOMIC DNA]</scope>
    <source>
        <strain evidence="15">ATCC 700683 / DSM 15641 / 12-3</strain>
    </source>
</reference>
<dbReference type="KEGG" id="ccu:Ccur_01240"/>
<evidence type="ECO:0000256" key="6">
    <source>
        <dbReference type="ARBA" id="ARBA00022989"/>
    </source>
</evidence>
<dbReference type="InterPro" id="IPR051676">
    <property type="entry name" value="UPF0053_domain"/>
</dbReference>
<dbReference type="Pfam" id="PF00571">
    <property type="entry name" value="CBS"/>
    <property type="match status" value="2"/>
</dbReference>
<dbReference type="Gene3D" id="3.30.465.10">
    <property type="match status" value="1"/>
</dbReference>
<keyword evidence="7 9" id="KW-0129">CBS domain</keyword>
<dbReference type="Pfam" id="PF03471">
    <property type="entry name" value="CorC_HlyC"/>
    <property type="match status" value="1"/>
</dbReference>
<dbReference type="CDD" id="cd04590">
    <property type="entry name" value="CBS_pair_CorC_HlyC_assoc"/>
    <property type="match status" value="1"/>
</dbReference>
<dbReference type="PANTHER" id="PTHR43099:SF5">
    <property type="entry name" value="HLYC_CORC FAMILY TRANSPORTER"/>
    <property type="match status" value="1"/>
</dbReference>
<organism evidence="14 15">
    <name type="scientific">Cryptobacterium curtum (strain ATCC 700683 / DSM 15641 / CCUG 43107 / 12-3)</name>
    <dbReference type="NCBI Taxonomy" id="469378"/>
    <lineage>
        <taxon>Bacteria</taxon>
        <taxon>Bacillati</taxon>
        <taxon>Actinomycetota</taxon>
        <taxon>Coriobacteriia</taxon>
        <taxon>Eggerthellales</taxon>
        <taxon>Eggerthellaceae</taxon>
        <taxon>Cryptobacterium</taxon>
    </lineage>
</organism>
<feature type="domain" description="CBS" evidence="12">
    <location>
        <begin position="282"/>
        <end position="339"/>
    </location>
</feature>
<evidence type="ECO:0000256" key="5">
    <source>
        <dbReference type="ARBA" id="ARBA00022737"/>
    </source>
</evidence>
<protein>
    <submittedName>
        <fullName evidence="14">CBS domain-containing protein</fullName>
    </submittedName>
</protein>
<dbReference type="InterPro" id="IPR005170">
    <property type="entry name" value="Transptr-assoc_dom"/>
</dbReference>
<dbReference type="SUPFAM" id="SSF56176">
    <property type="entry name" value="FAD-binding/transporter-associated domain-like"/>
    <property type="match status" value="1"/>
</dbReference>
<evidence type="ECO:0000313" key="15">
    <source>
        <dbReference type="Proteomes" id="UP000000954"/>
    </source>
</evidence>
<name>C7MLQ1_CRYCD</name>
<dbReference type="AlphaFoldDB" id="C7MLQ1"/>
<evidence type="ECO:0000256" key="8">
    <source>
        <dbReference type="ARBA" id="ARBA00023136"/>
    </source>
</evidence>
<dbReference type="HOGENOM" id="CLU_015237_4_0_11"/>
<evidence type="ECO:0000259" key="12">
    <source>
        <dbReference type="PROSITE" id="PS51371"/>
    </source>
</evidence>
<dbReference type="InterPro" id="IPR036318">
    <property type="entry name" value="FAD-bd_PCMH-like_sf"/>
</dbReference>
<keyword evidence="5" id="KW-0677">Repeat</keyword>
<dbReference type="GO" id="GO:0005886">
    <property type="term" value="C:plasma membrane"/>
    <property type="evidence" value="ECO:0007669"/>
    <property type="project" value="UniProtKB-SubCell"/>
</dbReference>
<dbReference type="Proteomes" id="UP000000954">
    <property type="component" value="Chromosome"/>
</dbReference>
<evidence type="ECO:0000256" key="10">
    <source>
        <dbReference type="PROSITE-ProRule" id="PRU01193"/>
    </source>
</evidence>
<evidence type="ECO:0000259" key="13">
    <source>
        <dbReference type="PROSITE" id="PS51846"/>
    </source>
</evidence>
<dbReference type="GO" id="GO:0050660">
    <property type="term" value="F:flavin adenine dinucleotide binding"/>
    <property type="evidence" value="ECO:0007669"/>
    <property type="project" value="InterPro"/>
</dbReference>
<keyword evidence="15" id="KW-1185">Reference proteome</keyword>
<evidence type="ECO:0000313" key="14">
    <source>
        <dbReference type="EMBL" id="ACU93857.1"/>
    </source>
</evidence>
<dbReference type="STRING" id="469378.Ccur_01240"/>
<feature type="transmembrane region" description="Helical" evidence="11">
    <location>
        <begin position="63"/>
        <end position="82"/>
    </location>
</feature>
<keyword evidence="4 10" id="KW-0812">Transmembrane</keyword>
<dbReference type="SUPFAM" id="SSF54631">
    <property type="entry name" value="CBS-domain pair"/>
    <property type="match status" value="1"/>
</dbReference>
<dbReference type="eggNOG" id="COG1253">
    <property type="taxonomic scope" value="Bacteria"/>
</dbReference>
<dbReference type="FunFam" id="3.10.580.10:FF:000002">
    <property type="entry name" value="Magnesium/cobalt efflux protein CorC"/>
    <property type="match status" value="1"/>
</dbReference>
<dbReference type="OrthoDB" id="110231at2"/>
<comment type="subcellular location">
    <subcellularLocation>
        <location evidence="1">Cell membrane</location>
        <topology evidence="1">Multi-pass membrane protein</topology>
    </subcellularLocation>
</comment>
<dbReference type="PROSITE" id="PS51846">
    <property type="entry name" value="CNNM"/>
    <property type="match status" value="1"/>
</dbReference>
<dbReference type="EMBL" id="CP001682">
    <property type="protein sequence ID" value="ACU93857.1"/>
    <property type="molecule type" value="Genomic_DNA"/>
</dbReference>
<dbReference type="PROSITE" id="PS51371">
    <property type="entry name" value="CBS"/>
    <property type="match status" value="2"/>
</dbReference>
<dbReference type="InterPro" id="IPR002550">
    <property type="entry name" value="CNNM"/>
</dbReference>
<accession>C7MLQ1</accession>
<evidence type="ECO:0000256" key="9">
    <source>
        <dbReference type="PROSITE-ProRule" id="PRU00703"/>
    </source>
</evidence>
<keyword evidence="8 10" id="KW-0472">Membrane</keyword>
<dbReference type="PANTHER" id="PTHR43099">
    <property type="entry name" value="UPF0053 PROTEIN YRKA"/>
    <property type="match status" value="1"/>
</dbReference>
<dbReference type="InterPro" id="IPR000644">
    <property type="entry name" value="CBS_dom"/>
</dbReference>
<dbReference type="InterPro" id="IPR044751">
    <property type="entry name" value="Ion_transp-like_CBS"/>
</dbReference>
<dbReference type="Pfam" id="PF01595">
    <property type="entry name" value="CNNM"/>
    <property type="match status" value="1"/>
</dbReference>
<keyword evidence="3" id="KW-1003">Cell membrane</keyword>
<gene>
    <name evidence="14" type="ordered locus">Ccur_01240</name>
</gene>
<keyword evidence="6 10" id="KW-1133">Transmembrane helix</keyword>
<feature type="transmembrane region" description="Helical" evidence="11">
    <location>
        <begin position="94"/>
        <end position="117"/>
    </location>
</feature>
<dbReference type="RefSeq" id="WP_012802546.1">
    <property type="nucleotide sequence ID" value="NC_013170.1"/>
</dbReference>
<dbReference type="SMART" id="SM00116">
    <property type="entry name" value="CBS"/>
    <property type="match status" value="2"/>
</dbReference>
<comment type="similarity">
    <text evidence="2">Belongs to the UPF0053 family.</text>
</comment>
<sequence length="443" mass="49284">MAIWISIAITLALILANGYFSAAELAMVSVRKTKLEAALDDGDKRARKALDVAADADNLLATIQVYITLLGFFASAAAATTLSDPFASWMQELGVHAGVALPLATVIITLIVSYITIVVGELFPKRLGLANPEGVSMAMASSFAFFQHLARPLVAMTAASSNALARLFHVKSVDERQAVSEDEIKYIVKDNEELLPDEKRMIHEILDLADATARDIMTPRADIIFVEDTETVKETLNRMRGTGYSRLPVYHEDYDRIVGVVKYKDLIPAIMDDREDATVDEFTDEVYFVPETKDIFPLLSEMQTNRQQIAIVVDEYGGTDGLITIEDIVEEIVGEIIDETDLESRYVTQLTDGEWLVDGSLPVDDAIELSWPLEESDDYETIAGWLIDMVDTIPQIGDSYDFGGYRFTVQSMRRRRISVIRVQKLVESTDDTDQSSDSPNEEK</sequence>